<dbReference type="RefSeq" id="WP_231819282.1">
    <property type="nucleotide sequence ID" value="NZ_CP082781.1"/>
</dbReference>
<evidence type="ECO:0000313" key="2">
    <source>
        <dbReference type="Proteomes" id="UP001199642"/>
    </source>
</evidence>
<gene>
    <name evidence="1" type="ORF">K8F61_12045</name>
</gene>
<protein>
    <recommendedName>
        <fullName evidence="3">DUF4352 domain-containing protein</fullName>
    </recommendedName>
</protein>
<sequence length="186" mass="19246">MRRGAAWAAGAVLVLGAGLLTAVTPSVDSLYGPFLRHGGATDTVTSRTLTASVLAASFADEIVSADGEWSAAGNWLVVEVAASAPTTEEDAEIPFAALHVGGLVVHASERPEDSLLRTPLRVGTDTVGILAFELPEGARGGRAELRLTTEYLTPELDDVIALEIPLDAVAAVPRVELTEPRVVGAP</sequence>
<keyword evidence="2" id="KW-1185">Reference proteome</keyword>
<evidence type="ECO:0000313" key="1">
    <source>
        <dbReference type="EMBL" id="UGS25411.1"/>
    </source>
</evidence>
<dbReference type="Proteomes" id="UP001199642">
    <property type="component" value="Chromosome"/>
</dbReference>
<reference evidence="1 2" key="1">
    <citation type="submission" date="2023-01" db="EMBL/GenBank/DDBJ databases">
        <title>Characterization of estradiol degrading bacteria Microbacterium sp. MZT7 and reveal degrading genes through genome analysis.</title>
        <authorList>
            <person name="Hao P."/>
            <person name="Gao Y."/>
        </authorList>
    </citation>
    <scope>NUCLEOTIDE SEQUENCE [LARGE SCALE GENOMIC DNA]</scope>
    <source>
        <strain evidence="1 2">MZT7</strain>
    </source>
</reference>
<accession>A0ABY3RR82</accession>
<organism evidence="1 2">
    <name type="scientific">Microbacterium resistens</name>
    <dbReference type="NCBI Taxonomy" id="156977"/>
    <lineage>
        <taxon>Bacteria</taxon>
        <taxon>Bacillati</taxon>
        <taxon>Actinomycetota</taxon>
        <taxon>Actinomycetes</taxon>
        <taxon>Micrococcales</taxon>
        <taxon>Microbacteriaceae</taxon>
        <taxon>Microbacterium</taxon>
    </lineage>
</organism>
<name>A0ABY3RR82_9MICO</name>
<dbReference type="EMBL" id="CP082781">
    <property type="protein sequence ID" value="UGS25411.1"/>
    <property type="molecule type" value="Genomic_DNA"/>
</dbReference>
<proteinExistence type="predicted"/>
<evidence type="ECO:0008006" key="3">
    <source>
        <dbReference type="Google" id="ProtNLM"/>
    </source>
</evidence>